<name>A0A554LUL9_9BACT</name>
<protein>
    <submittedName>
        <fullName evidence="1">Uncharacterized protein</fullName>
    </submittedName>
</protein>
<proteinExistence type="predicted"/>
<dbReference type="AlphaFoldDB" id="A0A554LUL9"/>
<dbReference type="EMBL" id="VMGL01000035">
    <property type="protein sequence ID" value="TSC96561.1"/>
    <property type="molecule type" value="Genomic_DNA"/>
</dbReference>
<organism evidence="1 2">
    <name type="scientific">Candidatus Berkelbacteria bacterium Licking1014_2</name>
    <dbReference type="NCBI Taxonomy" id="2017146"/>
    <lineage>
        <taxon>Bacteria</taxon>
        <taxon>Candidatus Berkelbacteria</taxon>
    </lineage>
</organism>
<dbReference type="Proteomes" id="UP000318711">
    <property type="component" value="Unassembled WGS sequence"/>
</dbReference>
<evidence type="ECO:0000313" key="2">
    <source>
        <dbReference type="Proteomes" id="UP000318711"/>
    </source>
</evidence>
<comment type="caution">
    <text evidence="1">The sequence shown here is derived from an EMBL/GenBank/DDBJ whole genome shotgun (WGS) entry which is preliminary data.</text>
</comment>
<gene>
    <name evidence="1" type="ORF">CEN88_318</name>
</gene>
<reference evidence="1 2" key="1">
    <citation type="submission" date="2017-07" db="EMBL/GenBank/DDBJ databases">
        <title>Mechanisms for carbon and nitrogen cycling indicate functional differentiation within the Candidate Phyla Radiation.</title>
        <authorList>
            <person name="Danczak R.E."/>
            <person name="Johnston M.D."/>
            <person name="Kenah C."/>
            <person name="Slattery M."/>
            <person name="Wrighton K.C."/>
            <person name="Wilkins M.J."/>
        </authorList>
    </citation>
    <scope>NUCLEOTIDE SEQUENCE [LARGE SCALE GENOMIC DNA]</scope>
    <source>
        <strain evidence="1">Licking1014_2</strain>
    </source>
</reference>
<sequence>MADSTQETVTETLTTKDAIFIARNKMIELLGDEGFYIVDHPEDVKADKKEVCLFVIAEKSTTHPGKLDLKVFIRYRYPNLYDFFHVNSAIRKNLESIEIAFRSAIEALIEKLRTEAVIIKFISGGILFTRCYRGDFGELGNSTDDIIRRVSENFSKEDGVNITGADSFLIRAGTSSFARYKNGQLTIYPPYVKSWEAEKMEQVEKEV</sequence>
<accession>A0A554LUL9</accession>
<evidence type="ECO:0000313" key="1">
    <source>
        <dbReference type="EMBL" id="TSC96561.1"/>
    </source>
</evidence>